<keyword evidence="8" id="KW-1185">Reference proteome</keyword>
<keyword evidence="3 6" id="KW-0812">Transmembrane</keyword>
<comment type="subcellular location">
    <subcellularLocation>
        <location evidence="1">Cell membrane</location>
        <topology evidence="1">Multi-pass membrane protein</topology>
    </subcellularLocation>
</comment>
<dbReference type="Pfam" id="PF08395">
    <property type="entry name" value="7tm_7"/>
    <property type="match status" value="1"/>
</dbReference>
<keyword evidence="5 6" id="KW-0472">Membrane</keyword>
<accession>A0A4C1XGE6</accession>
<proteinExistence type="predicted"/>
<feature type="transmembrane region" description="Helical" evidence="6">
    <location>
        <begin position="49"/>
        <end position="71"/>
    </location>
</feature>
<gene>
    <name evidence="7" type="ORF">EVAR_44661_1</name>
</gene>
<comment type="caution">
    <text evidence="7">The sequence shown here is derived from an EMBL/GenBank/DDBJ whole genome shotgun (WGS) entry which is preliminary data.</text>
</comment>
<evidence type="ECO:0000256" key="1">
    <source>
        <dbReference type="ARBA" id="ARBA00004651"/>
    </source>
</evidence>
<evidence type="ECO:0000256" key="3">
    <source>
        <dbReference type="ARBA" id="ARBA00022692"/>
    </source>
</evidence>
<evidence type="ECO:0000313" key="7">
    <source>
        <dbReference type="EMBL" id="GBP62253.1"/>
    </source>
</evidence>
<reference evidence="7 8" key="1">
    <citation type="journal article" date="2019" name="Commun. Biol.">
        <title>The bagworm genome reveals a unique fibroin gene that provides high tensile strength.</title>
        <authorList>
            <person name="Kono N."/>
            <person name="Nakamura H."/>
            <person name="Ohtoshi R."/>
            <person name="Tomita M."/>
            <person name="Numata K."/>
            <person name="Arakawa K."/>
        </authorList>
    </citation>
    <scope>NUCLEOTIDE SEQUENCE [LARGE SCALE GENOMIC DNA]</scope>
</reference>
<keyword evidence="4 6" id="KW-1133">Transmembrane helix</keyword>
<sequence>MRLEDKSPEDIFLYTSNRNVLKHNKVTVLFETYRAIANSVNMISPEVNASIPIITIGFVLLHLSQIGIFLVSPCAIVELYSAEVEKIRLALVHLLVTERDENTRSTINLFLTYTEIRPFKYTIWRMIPINLGLPLGLLSMCTTYVIVLIQFSHLYE</sequence>
<evidence type="ECO:0000256" key="4">
    <source>
        <dbReference type="ARBA" id="ARBA00022989"/>
    </source>
</evidence>
<evidence type="ECO:0000256" key="2">
    <source>
        <dbReference type="ARBA" id="ARBA00022475"/>
    </source>
</evidence>
<dbReference type="OrthoDB" id="7383234at2759"/>
<evidence type="ECO:0000256" key="6">
    <source>
        <dbReference type="SAM" id="Phobius"/>
    </source>
</evidence>
<protein>
    <submittedName>
        <fullName evidence="7">Uncharacterized protein</fullName>
    </submittedName>
</protein>
<dbReference type="GO" id="GO:0005886">
    <property type="term" value="C:plasma membrane"/>
    <property type="evidence" value="ECO:0007669"/>
    <property type="project" value="UniProtKB-SubCell"/>
</dbReference>
<evidence type="ECO:0000256" key="5">
    <source>
        <dbReference type="ARBA" id="ARBA00023136"/>
    </source>
</evidence>
<dbReference type="GO" id="GO:0050909">
    <property type="term" value="P:sensory perception of taste"/>
    <property type="evidence" value="ECO:0007669"/>
    <property type="project" value="InterPro"/>
</dbReference>
<evidence type="ECO:0000313" key="8">
    <source>
        <dbReference type="Proteomes" id="UP000299102"/>
    </source>
</evidence>
<dbReference type="Proteomes" id="UP000299102">
    <property type="component" value="Unassembled WGS sequence"/>
</dbReference>
<feature type="transmembrane region" description="Helical" evidence="6">
    <location>
        <begin position="127"/>
        <end position="151"/>
    </location>
</feature>
<dbReference type="AlphaFoldDB" id="A0A4C1XGE6"/>
<dbReference type="EMBL" id="BGZK01000836">
    <property type="protein sequence ID" value="GBP62253.1"/>
    <property type="molecule type" value="Genomic_DNA"/>
</dbReference>
<organism evidence="7 8">
    <name type="scientific">Eumeta variegata</name>
    <name type="common">Bagworm moth</name>
    <name type="synonym">Eumeta japonica</name>
    <dbReference type="NCBI Taxonomy" id="151549"/>
    <lineage>
        <taxon>Eukaryota</taxon>
        <taxon>Metazoa</taxon>
        <taxon>Ecdysozoa</taxon>
        <taxon>Arthropoda</taxon>
        <taxon>Hexapoda</taxon>
        <taxon>Insecta</taxon>
        <taxon>Pterygota</taxon>
        <taxon>Neoptera</taxon>
        <taxon>Endopterygota</taxon>
        <taxon>Lepidoptera</taxon>
        <taxon>Glossata</taxon>
        <taxon>Ditrysia</taxon>
        <taxon>Tineoidea</taxon>
        <taxon>Psychidae</taxon>
        <taxon>Oiketicinae</taxon>
        <taxon>Eumeta</taxon>
    </lineage>
</organism>
<dbReference type="InterPro" id="IPR013604">
    <property type="entry name" value="7TM_chemorcpt"/>
</dbReference>
<name>A0A4C1XGE6_EUMVA</name>
<keyword evidence="2" id="KW-1003">Cell membrane</keyword>